<sequence length="85" mass="9342">MVTNGRAYPGVDVSPHTRPYTSLTQDTTTITTSGPRGSRNHIHAHMSPHISLPWPSRAHTLTTRPPEHPTHHLTSPQPLTSPVMP</sequence>
<feature type="compositionally biased region" description="Polar residues" evidence="1">
    <location>
        <begin position="72"/>
        <end position="85"/>
    </location>
</feature>
<proteinExistence type="predicted"/>
<evidence type="ECO:0000256" key="1">
    <source>
        <dbReference type="SAM" id="MobiDB-lite"/>
    </source>
</evidence>
<feature type="region of interest" description="Disordered" evidence="1">
    <location>
        <begin position="1"/>
        <end position="85"/>
    </location>
</feature>
<comment type="caution">
    <text evidence="2">The sequence shown here is derived from an EMBL/GenBank/DDBJ whole genome shotgun (WGS) entry which is preliminary data.</text>
</comment>
<feature type="compositionally biased region" description="Low complexity" evidence="1">
    <location>
        <begin position="21"/>
        <end position="32"/>
    </location>
</feature>
<keyword evidence="3" id="KW-1185">Reference proteome</keyword>
<dbReference type="AlphaFoldDB" id="A0A5B7ITG4"/>
<name>A0A5B7ITG4_PORTR</name>
<evidence type="ECO:0000313" key="3">
    <source>
        <dbReference type="Proteomes" id="UP000324222"/>
    </source>
</evidence>
<accession>A0A5B7ITG4</accession>
<dbReference type="Proteomes" id="UP000324222">
    <property type="component" value="Unassembled WGS sequence"/>
</dbReference>
<gene>
    <name evidence="2" type="ORF">E2C01_082878</name>
</gene>
<organism evidence="2 3">
    <name type="scientific">Portunus trituberculatus</name>
    <name type="common">Swimming crab</name>
    <name type="synonym">Neptunus trituberculatus</name>
    <dbReference type="NCBI Taxonomy" id="210409"/>
    <lineage>
        <taxon>Eukaryota</taxon>
        <taxon>Metazoa</taxon>
        <taxon>Ecdysozoa</taxon>
        <taxon>Arthropoda</taxon>
        <taxon>Crustacea</taxon>
        <taxon>Multicrustacea</taxon>
        <taxon>Malacostraca</taxon>
        <taxon>Eumalacostraca</taxon>
        <taxon>Eucarida</taxon>
        <taxon>Decapoda</taxon>
        <taxon>Pleocyemata</taxon>
        <taxon>Brachyura</taxon>
        <taxon>Eubrachyura</taxon>
        <taxon>Portunoidea</taxon>
        <taxon>Portunidae</taxon>
        <taxon>Portuninae</taxon>
        <taxon>Portunus</taxon>
    </lineage>
</organism>
<protein>
    <submittedName>
        <fullName evidence="2">Uncharacterized protein</fullName>
    </submittedName>
</protein>
<evidence type="ECO:0000313" key="2">
    <source>
        <dbReference type="EMBL" id="MPC87990.1"/>
    </source>
</evidence>
<dbReference type="EMBL" id="VSRR010076259">
    <property type="protein sequence ID" value="MPC87990.1"/>
    <property type="molecule type" value="Genomic_DNA"/>
</dbReference>
<reference evidence="2 3" key="1">
    <citation type="submission" date="2019-05" db="EMBL/GenBank/DDBJ databases">
        <title>Another draft genome of Portunus trituberculatus and its Hox gene families provides insights of decapod evolution.</title>
        <authorList>
            <person name="Jeong J.-H."/>
            <person name="Song I."/>
            <person name="Kim S."/>
            <person name="Choi T."/>
            <person name="Kim D."/>
            <person name="Ryu S."/>
            <person name="Kim W."/>
        </authorList>
    </citation>
    <scope>NUCLEOTIDE SEQUENCE [LARGE SCALE GENOMIC DNA]</scope>
    <source>
        <tissue evidence="2">Muscle</tissue>
    </source>
</reference>